<keyword evidence="2" id="KW-1185">Reference proteome</keyword>
<dbReference type="Proteomes" id="UP000270296">
    <property type="component" value="Unassembled WGS sequence"/>
</dbReference>
<accession>A0A183IQX1</accession>
<sequence>MHVDEDGGLIGTLSLPEDTFVIEPAWRHISGASHSESIIYRISDMKIQRHPQANRAAVVDKPKLWNSKRIAAAFNWSQTISFTKESALQARPPPSVT</sequence>
<proteinExistence type="predicted"/>
<organism evidence="3">
    <name type="scientific">Soboliphyme baturini</name>
    <dbReference type="NCBI Taxonomy" id="241478"/>
    <lineage>
        <taxon>Eukaryota</taxon>
        <taxon>Metazoa</taxon>
        <taxon>Ecdysozoa</taxon>
        <taxon>Nematoda</taxon>
        <taxon>Enoplea</taxon>
        <taxon>Dorylaimia</taxon>
        <taxon>Dioctophymatida</taxon>
        <taxon>Dioctophymatoidea</taxon>
        <taxon>Soboliphymatidae</taxon>
        <taxon>Soboliphyme</taxon>
    </lineage>
</organism>
<reference evidence="1 2" key="2">
    <citation type="submission" date="2018-11" db="EMBL/GenBank/DDBJ databases">
        <authorList>
            <consortium name="Pathogen Informatics"/>
        </authorList>
    </citation>
    <scope>NUCLEOTIDE SEQUENCE [LARGE SCALE GENOMIC DNA]</scope>
</reference>
<evidence type="ECO:0000313" key="3">
    <source>
        <dbReference type="WBParaSite" id="SBAD_0000625301-mRNA-1"/>
    </source>
</evidence>
<dbReference type="OrthoDB" id="2131567at2759"/>
<dbReference type="WBParaSite" id="SBAD_0000625301-mRNA-1">
    <property type="protein sequence ID" value="SBAD_0000625301-mRNA-1"/>
    <property type="gene ID" value="SBAD_0000625301"/>
</dbReference>
<gene>
    <name evidence="1" type="ORF">SBAD_LOCUS6020</name>
</gene>
<protein>
    <submittedName>
        <fullName evidence="3">Transposase</fullName>
    </submittedName>
</protein>
<evidence type="ECO:0000313" key="1">
    <source>
        <dbReference type="EMBL" id="VDP08974.1"/>
    </source>
</evidence>
<reference evidence="3" key="1">
    <citation type="submission" date="2016-06" db="UniProtKB">
        <authorList>
            <consortium name="WormBaseParasite"/>
        </authorList>
    </citation>
    <scope>IDENTIFICATION</scope>
</reference>
<name>A0A183IQX1_9BILA</name>
<dbReference type="EMBL" id="UZAM01009421">
    <property type="protein sequence ID" value="VDP08974.1"/>
    <property type="molecule type" value="Genomic_DNA"/>
</dbReference>
<dbReference type="AlphaFoldDB" id="A0A183IQX1"/>
<evidence type="ECO:0000313" key="2">
    <source>
        <dbReference type="Proteomes" id="UP000270296"/>
    </source>
</evidence>